<dbReference type="InterPro" id="IPR056170">
    <property type="entry name" value="Znf_IFT121-like"/>
</dbReference>
<evidence type="ECO:0000313" key="15">
    <source>
        <dbReference type="EMBL" id="KAL0273759.1"/>
    </source>
</evidence>
<gene>
    <name evidence="15" type="ORF">PYX00_006365</name>
</gene>
<feature type="domain" description="WDR19 WD40 repeat" evidence="10">
    <location>
        <begin position="257"/>
        <end position="537"/>
    </location>
</feature>
<dbReference type="FunFam" id="1.25.40.470:FF:000009">
    <property type="entry name" value="WD repeat-containing protein 19 isoform X1"/>
    <property type="match status" value="1"/>
</dbReference>
<keyword evidence="3" id="KW-0853">WD repeat</keyword>
<sequence>MWAKNSPILAVATSRGNLTIYNHSTNKRIPVLGKHSKKITCGAWSRDNILVLGSEDKTVTINNSEGDTLKTLSMRAEPSQITFSDMKLDERTRKDNTISVLVGKRTLFLYNLDDPENPIELAFQQRYGSVVTYKWFGDGYILLGFTCGYFIAISTHVKEVGQELFQVVNHRDGLKDIALCQQLQLVASCGDNMVKIHDMNNLQDTANILTLDETTGIEKISWSSDGQLLAMGTTDGSIHVHLSTLPMLNDVNYMKVAIMSNINVITIYEFSEDNSKPVVNNVETPIEPEFIGIGRYHLTFGLNNRAWFYDLTQLGSDESGPLMIREKEYLSNVVSIKLNCDYVSVLYTMGNLQLHLIEVNEENEEKENRLFPDSTAYEEVKITSHNLTANFLIFSTDKGHIRYFSIEDWKFATEFRHDCGIKHIYCDSSGTRVLLVDEKGSAYLYNPVLDECLLISDCPSPLLGVVWDGGDRNTFILYDNHSIFTYFYNKDSIYGRSITKVGSTKLPPKQVPLMLFNGELQLETSNGKIAQLPLSTHHIPSSVINNSKELVKCLKKQLALQRYHEAWDICELLNQGEYWVQLGESALVNLEIEWAIRAYRHVKDVGMVWSLESIAQCEDKNSLNGHISTFLGEFDKAEEWYLKSGDPVLALNMRRDLLQWDRALRLAKKLSPNQIPFISKEYANQLEFMGNYSEALTHFEKGLMESEQKMHNRVCMAGIARNSLRVGDILRGLKIAMGSSSLQHKLECGEILEAKKAFPAAAALYEQAENWDKAAAMYIKVKNWAKVGELFPKVTSHKIHLQYAKAKEAQGNYEEAAKAYRLAKDYDNLIRVNLNHLKNPQEAVAIAQETNSLEGAKMVAAFFQKVNDFSSAIKFLVMSQCFDEAFQLSRRTGQMELFGEILKGHDRPADFRSLALHFEGKRNSLLAGKYFFYAKEYGKALRHLMRVAKNNAEQSEAISLAIEVIGAANDDALTGQLIGYLTGETDGVPKDARYLFKLYMARGLYREAARTAVVIANEEQINGNYRVAHDLLFNMYQELMKNQIKIPREMYLNLTVLHSYILARIHVKNSNHVTGARLLMRVANNVSKFPSHIVQILTSTVIECSRAGLKNSAFTYAAMLMRPEYRNQIDSKYSKKIEAIVRKPNRKSRSMDEDETTTPCPVCEAPVAEYELNCGQCKSCLPFCIATGRHIVKDDLTVCPHCDFPAILSELYSMVKSEEACPMCSEVVSADSLIRISDVQPHLKLNADDH</sequence>
<feature type="domain" description="WDR19 first beta-propeller" evidence="13">
    <location>
        <begin position="1"/>
        <end position="236"/>
    </location>
</feature>
<name>A0AAW2HUX2_9NEOP</name>
<evidence type="ECO:0000259" key="14">
    <source>
        <dbReference type="Pfam" id="PF24762"/>
    </source>
</evidence>
<evidence type="ECO:0000256" key="5">
    <source>
        <dbReference type="ARBA" id="ARBA00022794"/>
    </source>
</evidence>
<evidence type="ECO:0000256" key="8">
    <source>
        <dbReference type="ARBA" id="ARBA00023212"/>
    </source>
</evidence>
<dbReference type="GO" id="GO:0030991">
    <property type="term" value="C:intraciliary transport particle A"/>
    <property type="evidence" value="ECO:0007669"/>
    <property type="project" value="TreeGrafter"/>
</dbReference>
<proteinExistence type="predicted"/>
<dbReference type="GO" id="GO:0035721">
    <property type="term" value="P:intraciliary retrograde transport"/>
    <property type="evidence" value="ECO:0007669"/>
    <property type="project" value="InterPro"/>
</dbReference>
<dbReference type="PANTHER" id="PTHR14920:SF0">
    <property type="entry name" value="WD REPEAT DOMAIN 19"/>
    <property type="match status" value="1"/>
</dbReference>
<comment type="caution">
    <text evidence="15">The sequence shown here is derived from an EMBL/GenBank/DDBJ whole genome shotgun (WGS) entry which is preliminary data.</text>
</comment>
<dbReference type="Pfam" id="PF23389">
    <property type="entry name" value="Beta-prop_WDR19_1st"/>
    <property type="match status" value="1"/>
</dbReference>
<feature type="domain" description="IFT121-like zinc finger" evidence="11">
    <location>
        <begin position="1182"/>
        <end position="1227"/>
    </location>
</feature>
<dbReference type="GO" id="GO:0060271">
    <property type="term" value="P:cilium assembly"/>
    <property type="evidence" value="ECO:0007669"/>
    <property type="project" value="TreeGrafter"/>
</dbReference>
<organism evidence="15">
    <name type="scientific">Menopon gallinae</name>
    <name type="common">poultry shaft louse</name>
    <dbReference type="NCBI Taxonomy" id="328185"/>
    <lineage>
        <taxon>Eukaryota</taxon>
        <taxon>Metazoa</taxon>
        <taxon>Ecdysozoa</taxon>
        <taxon>Arthropoda</taxon>
        <taxon>Hexapoda</taxon>
        <taxon>Insecta</taxon>
        <taxon>Pterygota</taxon>
        <taxon>Neoptera</taxon>
        <taxon>Paraneoptera</taxon>
        <taxon>Psocodea</taxon>
        <taxon>Troctomorpha</taxon>
        <taxon>Phthiraptera</taxon>
        <taxon>Amblycera</taxon>
        <taxon>Menoponidae</taxon>
        <taxon>Menopon</taxon>
    </lineage>
</organism>
<dbReference type="InterPro" id="IPR056157">
    <property type="entry name" value="TPR_IFT80_172_dom"/>
</dbReference>
<evidence type="ECO:0000256" key="2">
    <source>
        <dbReference type="ARBA" id="ARBA00022490"/>
    </source>
</evidence>
<feature type="domain" description="IF140/IFT172/WDR19 TPR" evidence="14">
    <location>
        <begin position="747"/>
        <end position="896"/>
    </location>
</feature>
<keyword evidence="5" id="KW-0970">Cilium biogenesis/degradation</keyword>
<dbReference type="InterPro" id="IPR011990">
    <property type="entry name" value="TPR-like_helical_dom_sf"/>
</dbReference>
<evidence type="ECO:0000259" key="11">
    <source>
        <dbReference type="Pfam" id="PF23145"/>
    </source>
</evidence>
<dbReference type="InterPro" id="IPR036322">
    <property type="entry name" value="WD40_repeat_dom_sf"/>
</dbReference>
<dbReference type="InterPro" id="IPR056168">
    <property type="entry name" value="TPR_IF140/IFT172/WDR19"/>
</dbReference>
<evidence type="ECO:0000256" key="7">
    <source>
        <dbReference type="ARBA" id="ARBA00023069"/>
    </source>
</evidence>
<accession>A0AAW2HUX2</accession>
<comment type="subcellular location">
    <subcellularLocation>
        <location evidence="1">Cytoplasm</location>
        <location evidence="1">Cytoskeleton</location>
        <location evidence="1">Cilium basal body</location>
    </subcellularLocation>
</comment>
<evidence type="ECO:0000259" key="12">
    <source>
        <dbReference type="Pfam" id="PF23387"/>
    </source>
</evidence>
<evidence type="ECO:0000256" key="6">
    <source>
        <dbReference type="ARBA" id="ARBA00022803"/>
    </source>
</evidence>
<dbReference type="GO" id="GO:0008104">
    <property type="term" value="P:intracellular protein localization"/>
    <property type="evidence" value="ECO:0007669"/>
    <property type="project" value="UniProtKB-ARBA"/>
</dbReference>
<feature type="domain" description="IFT80/172/WDR35 TPR" evidence="12">
    <location>
        <begin position="579"/>
        <end position="670"/>
    </location>
</feature>
<dbReference type="SMART" id="SM00320">
    <property type="entry name" value="WD40"/>
    <property type="match status" value="4"/>
</dbReference>
<dbReference type="Pfam" id="PF23145">
    <property type="entry name" value="Zf_2nd_IFT121"/>
    <property type="match status" value="1"/>
</dbReference>
<evidence type="ECO:0008006" key="16">
    <source>
        <dbReference type="Google" id="ProtNLM"/>
    </source>
</evidence>
<dbReference type="InterPro" id="IPR001680">
    <property type="entry name" value="WD40_rpt"/>
</dbReference>
<keyword evidence="6" id="KW-0802">TPR repeat</keyword>
<dbReference type="Pfam" id="PF23387">
    <property type="entry name" value="TPR_IFT80_172"/>
    <property type="match status" value="1"/>
</dbReference>
<evidence type="ECO:0000259" key="13">
    <source>
        <dbReference type="Pfam" id="PF23389"/>
    </source>
</evidence>
<dbReference type="InterPro" id="IPR039468">
    <property type="entry name" value="WDR19_WD40_rpt"/>
</dbReference>
<reference evidence="15" key="1">
    <citation type="journal article" date="2024" name="Gigascience">
        <title>Chromosome-level genome of the poultry shaft louse Menopon gallinae provides insight into the host-switching and adaptive evolution of parasitic lice.</title>
        <authorList>
            <person name="Xu Y."/>
            <person name="Ma L."/>
            <person name="Liu S."/>
            <person name="Liang Y."/>
            <person name="Liu Q."/>
            <person name="He Z."/>
            <person name="Tian L."/>
            <person name="Duan Y."/>
            <person name="Cai W."/>
            <person name="Li H."/>
            <person name="Song F."/>
        </authorList>
    </citation>
    <scope>NUCLEOTIDE SEQUENCE</scope>
    <source>
        <strain evidence="15">Cailab_2023a</strain>
    </source>
</reference>
<dbReference type="SUPFAM" id="SSF48452">
    <property type="entry name" value="TPR-like"/>
    <property type="match status" value="1"/>
</dbReference>
<evidence type="ECO:0000256" key="9">
    <source>
        <dbReference type="ARBA" id="ARBA00023273"/>
    </source>
</evidence>
<keyword evidence="4" id="KW-0677">Repeat</keyword>
<dbReference type="SUPFAM" id="SSF50978">
    <property type="entry name" value="WD40 repeat-like"/>
    <property type="match status" value="1"/>
</dbReference>
<dbReference type="EMBL" id="JARGDH010000003">
    <property type="protein sequence ID" value="KAL0273759.1"/>
    <property type="molecule type" value="Genomic_DNA"/>
</dbReference>
<evidence type="ECO:0000259" key="10">
    <source>
        <dbReference type="Pfam" id="PF15911"/>
    </source>
</evidence>
<dbReference type="InterPro" id="IPR057855">
    <property type="entry name" value="Beta-prop_WDR19_1st"/>
</dbReference>
<evidence type="ECO:0000256" key="3">
    <source>
        <dbReference type="ARBA" id="ARBA00022574"/>
    </source>
</evidence>
<protein>
    <recommendedName>
        <fullName evidence="16">WD repeat-containing protein 19</fullName>
    </recommendedName>
</protein>
<keyword evidence="8" id="KW-0206">Cytoskeleton</keyword>
<keyword evidence="7" id="KW-0969">Cilium</keyword>
<dbReference type="InterPro" id="IPR015943">
    <property type="entry name" value="WD40/YVTN_repeat-like_dom_sf"/>
</dbReference>
<evidence type="ECO:0000256" key="4">
    <source>
        <dbReference type="ARBA" id="ARBA00022737"/>
    </source>
</evidence>
<keyword evidence="9" id="KW-0966">Cell projection</keyword>
<evidence type="ECO:0000256" key="1">
    <source>
        <dbReference type="ARBA" id="ARBA00004120"/>
    </source>
</evidence>
<dbReference type="AlphaFoldDB" id="A0AAW2HUX2"/>
<keyword evidence="2" id="KW-0963">Cytoplasm</keyword>
<dbReference type="Gene3D" id="1.25.40.470">
    <property type="match status" value="2"/>
</dbReference>
<dbReference type="Pfam" id="PF15911">
    <property type="entry name" value="Beta-prop_WDR19_2nd"/>
    <property type="match status" value="1"/>
</dbReference>
<dbReference type="InterPro" id="IPR040379">
    <property type="entry name" value="WDR19/dyf-2"/>
</dbReference>
<dbReference type="Pfam" id="PF24762">
    <property type="entry name" value="TPR_IF140-IFT172"/>
    <property type="match status" value="1"/>
</dbReference>
<dbReference type="Gene3D" id="2.130.10.10">
    <property type="entry name" value="YVTN repeat-like/Quinoprotein amine dehydrogenase"/>
    <property type="match status" value="2"/>
</dbReference>
<dbReference type="GO" id="GO:0005929">
    <property type="term" value="C:cilium"/>
    <property type="evidence" value="ECO:0007669"/>
    <property type="project" value="UniProtKB-ARBA"/>
</dbReference>
<dbReference type="PANTHER" id="PTHR14920">
    <property type="entry name" value="OSMOTIC AVOIDANCE ABNORMAL PROTEIN 1/WD REPEAT MEMBRANE PROTEIN"/>
    <property type="match status" value="1"/>
</dbReference>